<dbReference type="InterPro" id="IPR008756">
    <property type="entry name" value="Peptidase_M56"/>
</dbReference>
<feature type="transmembrane region" description="Helical" evidence="2">
    <location>
        <begin position="45"/>
        <end position="63"/>
    </location>
</feature>
<dbReference type="EMBL" id="QGHC01000002">
    <property type="protein sequence ID" value="PWK92275.1"/>
    <property type="molecule type" value="Genomic_DNA"/>
</dbReference>
<gene>
    <name evidence="4" type="ORF">C7456_1028</name>
</gene>
<evidence type="ECO:0000256" key="2">
    <source>
        <dbReference type="SAM" id="Phobius"/>
    </source>
</evidence>
<evidence type="ECO:0000259" key="3">
    <source>
        <dbReference type="Pfam" id="PF05569"/>
    </source>
</evidence>
<dbReference type="CDD" id="cd07341">
    <property type="entry name" value="M56_BlaR1_MecR1_like"/>
    <property type="match status" value="1"/>
</dbReference>
<accession>A0A316IYF5</accession>
<feature type="transmembrane region" description="Helical" evidence="2">
    <location>
        <begin position="15"/>
        <end position="33"/>
    </location>
</feature>
<dbReference type="PANTHER" id="PTHR34978">
    <property type="entry name" value="POSSIBLE SENSOR-TRANSDUCER PROTEIN BLAR"/>
    <property type="match status" value="1"/>
</dbReference>
<keyword evidence="5" id="KW-1185">Reference proteome</keyword>
<proteinExistence type="predicted"/>
<evidence type="ECO:0000256" key="1">
    <source>
        <dbReference type="SAM" id="MobiDB-lite"/>
    </source>
</evidence>
<feature type="transmembrane region" description="Helical" evidence="2">
    <location>
        <begin position="120"/>
        <end position="140"/>
    </location>
</feature>
<comment type="caution">
    <text evidence="4">The sequence shown here is derived from an EMBL/GenBank/DDBJ whole genome shotgun (WGS) entry which is preliminary data.</text>
</comment>
<evidence type="ECO:0000313" key="4">
    <source>
        <dbReference type="EMBL" id="PWK92275.1"/>
    </source>
</evidence>
<organism evidence="4 5">
    <name type="scientific">Fulvimonas soli</name>
    <dbReference type="NCBI Taxonomy" id="155197"/>
    <lineage>
        <taxon>Bacteria</taxon>
        <taxon>Pseudomonadati</taxon>
        <taxon>Pseudomonadota</taxon>
        <taxon>Gammaproteobacteria</taxon>
        <taxon>Lysobacterales</taxon>
        <taxon>Rhodanobacteraceae</taxon>
        <taxon>Fulvimonas</taxon>
    </lineage>
</organism>
<dbReference type="Proteomes" id="UP000245812">
    <property type="component" value="Unassembled WGS sequence"/>
</dbReference>
<keyword evidence="2" id="KW-0812">Transmembrane</keyword>
<dbReference type="Pfam" id="PF05569">
    <property type="entry name" value="Peptidase_M56"/>
    <property type="match status" value="1"/>
</dbReference>
<keyword evidence="2" id="KW-1133">Transmembrane helix</keyword>
<dbReference type="InterPro" id="IPR052173">
    <property type="entry name" value="Beta-lactam_resp_regulator"/>
</dbReference>
<dbReference type="AlphaFoldDB" id="A0A316IYF5"/>
<feature type="region of interest" description="Disordered" evidence="1">
    <location>
        <begin position="366"/>
        <end position="432"/>
    </location>
</feature>
<feature type="region of interest" description="Disordered" evidence="1">
    <location>
        <begin position="556"/>
        <end position="634"/>
    </location>
</feature>
<feature type="transmembrane region" description="Helical" evidence="2">
    <location>
        <begin position="322"/>
        <end position="341"/>
    </location>
</feature>
<feature type="compositionally biased region" description="Pro residues" evidence="1">
    <location>
        <begin position="397"/>
        <end position="427"/>
    </location>
</feature>
<sequence>MAAPDHFAALLLQRLAWTSLQAALLAGAIALLCRALPRLPAAARCVLWWLVALQAVLGLAWYAPIELPLLVAPAAQEAAPAAAVLAVSPGPDASPAVRLAPRRTVDVSPAMPGQVHAPSWRGVVAALWLAGLLAQLPTLLRQGLRTRALLRGAAPLDDPALQALCARQAQAMGLRRCPPLRVSAAIASPQVVGLRRPVVLLPAGHALNRDEAALALAHELAHLRRGDLWLGWLPALAQWLLFFHPLLRWAMREYALEREAACDAQVLRYAGGAAQDYGRLLLRLGVAHPLHAGLAGASPTFRNLKRRLTMLQFTDMPSRQRLYGWLLVAVVALAGVLPYRVTAHAAKEAQPSPAATVAQAAAATPVARPAATPRAAAGAVDVDRNGSRQAAPGAAVPAPPPPPPPPPPAAPLPPPPPAPPAPPPTPPKGYAARHVDIDTYSNARNGFALYDGDTITVNGTQADLGRAERLHRASGGPLLWVRRGDQAYVIRDKATMERAKAIYAPVTALAREQGRLAGQQGALAGRQAGLAARDAALAQEQAALAQRQAEAQAQNAQQRSAELLRREAQAQQRATEAQQRALEREQAQLEQRQAGSHGDLDAQRKALEAQQQALEQQQRALEQRQQQADRAAQQAMGRLIDEALAKGLAEDASRR</sequence>
<keyword evidence="2" id="KW-0472">Membrane</keyword>
<feature type="compositionally biased region" description="Low complexity" evidence="1">
    <location>
        <begin position="366"/>
        <end position="380"/>
    </location>
</feature>
<dbReference type="PANTHER" id="PTHR34978:SF3">
    <property type="entry name" value="SLR0241 PROTEIN"/>
    <property type="match status" value="1"/>
</dbReference>
<feature type="compositionally biased region" description="Low complexity" evidence="1">
    <location>
        <begin position="608"/>
        <end position="634"/>
    </location>
</feature>
<reference evidence="4 5" key="1">
    <citation type="submission" date="2018-05" db="EMBL/GenBank/DDBJ databases">
        <title>Genomic Encyclopedia of Type Strains, Phase IV (KMG-IV): sequencing the most valuable type-strain genomes for metagenomic binning, comparative biology and taxonomic classification.</title>
        <authorList>
            <person name="Goeker M."/>
        </authorList>
    </citation>
    <scope>NUCLEOTIDE SEQUENCE [LARGE SCALE GENOMIC DNA]</scope>
    <source>
        <strain evidence="4 5">DSM 14263</strain>
    </source>
</reference>
<dbReference type="RefSeq" id="WP_109722127.1">
    <property type="nucleotide sequence ID" value="NZ_QGHC01000002.1"/>
</dbReference>
<protein>
    <submittedName>
        <fullName evidence="4">Beta-lactamase regulating signal transducer with metallopeptidase domain</fullName>
    </submittedName>
</protein>
<feature type="domain" description="Peptidase M56" evidence="3">
    <location>
        <begin position="18"/>
        <end position="311"/>
    </location>
</feature>
<evidence type="ECO:0000313" key="5">
    <source>
        <dbReference type="Proteomes" id="UP000245812"/>
    </source>
</evidence>
<name>A0A316IYF5_9GAMM</name>
<feature type="compositionally biased region" description="Basic and acidic residues" evidence="1">
    <location>
        <begin position="598"/>
        <end position="607"/>
    </location>
</feature>
<feature type="compositionally biased region" description="Low complexity" evidence="1">
    <location>
        <begin position="569"/>
        <end position="580"/>
    </location>
</feature>